<keyword evidence="7" id="KW-0342">GTP-binding</keyword>
<dbReference type="InterPro" id="IPR054566">
    <property type="entry name" value="ManC/GMP-like_b-helix"/>
</dbReference>
<dbReference type="InterPro" id="IPR051161">
    <property type="entry name" value="Mannose-6P_isomerase_type2"/>
</dbReference>
<name>A0A370R2Q6_9GAMM</name>
<evidence type="ECO:0000259" key="12">
    <source>
        <dbReference type="Pfam" id="PF22640"/>
    </source>
</evidence>
<proteinExistence type="inferred from homology"/>
<dbReference type="Proteomes" id="UP000254848">
    <property type="component" value="Unassembled WGS sequence"/>
</dbReference>
<dbReference type="EMBL" id="QRAP01000001">
    <property type="protein sequence ID" value="RDK96696.1"/>
    <property type="molecule type" value="Genomic_DNA"/>
</dbReference>
<dbReference type="CDD" id="cd02509">
    <property type="entry name" value="GDP-M1P_Guanylyltransferase"/>
    <property type="match status" value="1"/>
</dbReference>
<evidence type="ECO:0000256" key="5">
    <source>
        <dbReference type="ARBA" id="ARBA00022695"/>
    </source>
</evidence>
<dbReference type="GO" id="GO:0004475">
    <property type="term" value="F:mannose-1-phosphate guanylyltransferase (GTP) activity"/>
    <property type="evidence" value="ECO:0007669"/>
    <property type="project" value="UniProtKB-EC"/>
</dbReference>
<dbReference type="Pfam" id="PF01050">
    <property type="entry name" value="MannoseP_isomer"/>
    <property type="match status" value="1"/>
</dbReference>
<dbReference type="SUPFAM" id="SSF53448">
    <property type="entry name" value="Nucleotide-diphospho-sugar transferases"/>
    <property type="match status" value="1"/>
</dbReference>
<dbReference type="PANTHER" id="PTHR46390">
    <property type="entry name" value="MANNOSE-1-PHOSPHATE GUANYLYLTRANSFERASE"/>
    <property type="match status" value="1"/>
</dbReference>
<dbReference type="Pfam" id="PF00483">
    <property type="entry name" value="NTP_transferase"/>
    <property type="match status" value="1"/>
</dbReference>
<feature type="domain" description="MannoseP isomerase/GMP-like beta-helix" evidence="12">
    <location>
        <begin position="295"/>
        <end position="349"/>
    </location>
</feature>
<evidence type="ECO:0000256" key="7">
    <source>
        <dbReference type="ARBA" id="ARBA00023134"/>
    </source>
</evidence>
<evidence type="ECO:0000313" key="13">
    <source>
        <dbReference type="EMBL" id="RDK96696.1"/>
    </source>
</evidence>
<comment type="caution">
    <text evidence="13">The sequence shown here is derived from an EMBL/GenBank/DDBJ whole genome shotgun (WGS) entry which is preliminary data.</text>
</comment>
<dbReference type="InterPro" id="IPR001538">
    <property type="entry name" value="Man6P_isomerase-2_C"/>
</dbReference>
<dbReference type="AlphaFoldDB" id="A0A370R2Q6"/>
<dbReference type="NCBIfam" id="TIGR01479">
    <property type="entry name" value="GMP_PMI"/>
    <property type="match status" value="1"/>
</dbReference>
<dbReference type="FunFam" id="3.90.550.10:FF:000046">
    <property type="entry name" value="Mannose-1-phosphate guanylyltransferase (GDP)"/>
    <property type="match status" value="1"/>
</dbReference>
<keyword evidence="13" id="KW-0413">Isomerase</keyword>
<dbReference type="InterPro" id="IPR006375">
    <property type="entry name" value="Man1P_GuaTrfase/Man6P_Isoase"/>
</dbReference>
<evidence type="ECO:0000259" key="11">
    <source>
        <dbReference type="Pfam" id="PF01050"/>
    </source>
</evidence>
<protein>
    <recommendedName>
        <fullName evidence="3">mannose-1-phosphate guanylyltransferase</fullName>
        <ecNumber evidence="3">2.7.7.13</ecNumber>
    </recommendedName>
</protein>
<dbReference type="GO" id="GO:0000271">
    <property type="term" value="P:polysaccharide biosynthetic process"/>
    <property type="evidence" value="ECO:0007669"/>
    <property type="project" value="InterPro"/>
</dbReference>
<evidence type="ECO:0000256" key="3">
    <source>
        <dbReference type="ARBA" id="ARBA00012387"/>
    </source>
</evidence>
<dbReference type="InterPro" id="IPR014710">
    <property type="entry name" value="RmlC-like_jellyroll"/>
</dbReference>
<comment type="pathway">
    <text evidence="1">Nucleotide-sugar biosynthesis; GDP-alpha-D-mannose biosynthesis; GDP-alpha-D-mannose from alpha-D-mannose 1-phosphate (GTP route): step 1/1.</text>
</comment>
<dbReference type="InterPro" id="IPR011051">
    <property type="entry name" value="RmlC_Cupin_sf"/>
</dbReference>
<evidence type="ECO:0000256" key="8">
    <source>
        <dbReference type="ARBA" id="ARBA00047343"/>
    </source>
</evidence>
<comment type="similarity">
    <text evidence="2 9">Belongs to the mannose-6-phosphate isomerase type 2 family.</text>
</comment>
<feature type="domain" description="Mannose-6-phosphate isomerase type II C-terminal" evidence="11">
    <location>
        <begin position="353"/>
        <end position="467"/>
    </location>
</feature>
<sequence>MNIIPVIMAGGSGSRLWPLSRDSFPKQFLSIDGSGSSMLENTLDRLHSESISNPIVICNESHRFIVAEQLRKKNKLEQNIILEPSGRNTAPAVALAALHCLKTSNGNDPLMLVLAADHVILKEDIFLDAVMMGTKYAADKHLVTFGIVPDSPETGYGYIKSGMAKGDNVFEIERFIEKPNRISAECYLNEGGYYWNSGMFLFQASSYLNELKEYRPDIYDCCLKAYETSNNDSDFLRVGCDEFLHCPAESIDYAVMEKTKNGLVIPMSVGWSDVGSWSSLWDIQDKDEHNNVRHGDVITLNSNNNYIFSSNALVTTIGVENLVIVQTEDAVLVAEQSNVQRVKDIVNTLKINERREFKTHKTLFRPWGTISALSDGNGYSVKKLHIRPGEGMSMQVHYNRSEHWIVLSGTARVIVGGEEKLLTTNHAINIDVGIPHTIENPGRIMLEMIEIQTGSYIQDDDVIRLNDRYGR</sequence>
<organism evidence="13 14">
    <name type="scientific">Enterobacillus tribolii</name>
    <dbReference type="NCBI Taxonomy" id="1487935"/>
    <lineage>
        <taxon>Bacteria</taxon>
        <taxon>Pseudomonadati</taxon>
        <taxon>Pseudomonadota</taxon>
        <taxon>Gammaproteobacteria</taxon>
        <taxon>Enterobacterales</taxon>
        <taxon>Hafniaceae</taxon>
        <taxon>Enterobacillus</taxon>
    </lineage>
</organism>
<keyword evidence="6" id="KW-0547">Nucleotide-binding</keyword>
<dbReference type="InterPro" id="IPR005835">
    <property type="entry name" value="NTP_transferase_dom"/>
</dbReference>
<evidence type="ECO:0000256" key="1">
    <source>
        <dbReference type="ARBA" id="ARBA00004823"/>
    </source>
</evidence>
<dbReference type="Pfam" id="PF22640">
    <property type="entry name" value="ManC_GMP_beta-helix"/>
    <property type="match status" value="1"/>
</dbReference>
<dbReference type="SUPFAM" id="SSF51182">
    <property type="entry name" value="RmlC-like cupins"/>
    <property type="match status" value="1"/>
</dbReference>
<evidence type="ECO:0000313" key="14">
    <source>
        <dbReference type="Proteomes" id="UP000254848"/>
    </source>
</evidence>
<dbReference type="Gene3D" id="2.60.120.10">
    <property type="entry name" value="Jelly Rolls"/>
    <property type="match status" value="1"/>
</dbReference>
<dbReference type="EC" id="2.7.7.13" evidence="3"/>
<reference evidence="13 14" key="1">
    <citation type="submission" date="2018-07" db="EMBL/GenBank/DDBJ databases">
        <title>Genomic Encyclopedia of Type Strains, Phase IV (KMG-IV): sequencing the most valuable type-strain genomes for metagenomic binning, comparative biology and taxonomic classification.</title>
        <authorList>
            <person name="Goeker M."/>
        </authorList>
    </citation>
    <scope>NUCLEOTIDE SEQUENCE [LARGE SCALE GENOMIC DNA]</scope>
    <source>
        <strain evidence="13 14">DSM 103736</strain>
    </source>
</reference>
<dbReference type="PANTHER" id="PTHR46390:SF1">
    <property type="entry name" value="MANNOSE-1-PHOSPHATE GUANYLYLTRANSFERASE"/>
    <property type="match status" value="1"/>
</dbReference>
<gene>
    <name evidence="13" type="ORF">C8D90_101127</name>
</gene>
<dbReference type="GO" id="GO:0005525">
    <property type="term" value="F:GTP binding"/>
    <property type="evidence" value="ECO:0007669"/>
    <property type="project" value="UniProtKB-KW"/>
</dbReference>
<keyword evidence="4 13" id="KW-0808">Transferase</keyword>
<keyword evidence="14" id="KW-1185">Reference proteome</keyword>
<comment type="catalytic activity">
    <reaction evidence="8">
        <text>alpha-D-mannose 1-phosphate + GTP + H(+) = GDP-alpha-D-mannose + diphosphate</text>
        <dbReference type="Rhea" id="RHEA:15229"/>
        <dbReference type="ChEBI" id="CHEBI:15378"/>
        <dbReference type="ChEBI" id="CHEBI:33019"/>
        <dbReference type="ChEBI" id="CHEBI:37565"/>
        <dbReference type="ChEBI" id="CHEBI:57527"/>
        <dbReference type="ChEBI" id="CHEBI:58409"/>
        <dbReference type="EC" id="2.7.7.13"/>
    </reaction>
</comment>
<dbReference type="GO" id="GO:0016853">
    <property type="term" value="F:isomerase activity"/>
    <property type="evidence" value="ECO:0007669"/>
    <property type="project" value="UniProtKB-KW"/>
</dbReference>
<evidence type="ECO:0000256" key="4">
    <source>
        <dbReference type="ARBA" id="ARBA00022679"/>
    </source>
</evidence>
<evidence type="ECO:0000256" key="6">
    <source>
        <dbReference type="ARBA" id="ARBA00022741"/>
    </source>
</evidence>
<accession>A0A370R2Q6</accession>
<dbReference type="CDD" id="cd02213">
    <property type="entry name" value="cupin_PMI_typeII_C"/>
    <property type="match status" value="1"/>
</dbReference>
<dbReference type="UniPathway" id="UPA00126">
    <property type="reaction ID" value="UER00930"/>
</dbReference>
<keyword evidence="5 13" id="KW-0548">Nucleotidyltransferase</keyword>
<evidence type="ECO:0000259" key="10">
    <source>
        <dbReference type="Pfam" id="PF00483"/>
    </source>
</evidence>
<dbReference type="InterPro" id="IPR029044">
    <property type="entry name" value="Nucleotide-diphossugar_trans"/>
</dbReference>
<dbReference type="Gene3D" id="3.90.550.10">
    <property type="entry name" value="Spore Coat Polysaccharide Biosynthesis Protein SpsA, Chain A"/>
    <property type="match status" value="1"/>
</dbReference>
<dbReference type="InterPro" id="IPR049577">
    <property type="entry name" value="GMPP_N"/>
</dbReference>
<feature type="domain" description="Nucleotidyl transferase" evidence="10">
    <location>
        <begin position="5"/>
        <end position="288"/>
    </location>
</feature>
<dbReference type="OrthoDB" id="9806359at2"/>
<evidence type="ECO:0000256" key="2">
    <source>
        <dbReference type="ARBA" id="ARBA00006115"/>
    </source>
</evidence>
<dbReference type="GO" id="GO:0009298">
    <property type="term" value="P:GDP-mannose biosynthetic process"/>
    <property type="evidence" value="ECO:0007669"/>
    <property type="project" value="UniProtKB-UniPathway"/>
</dbReference>
<evidence type="ECO:0000256" key="9">
    <source>
        <dbReference type="RuleBase" id="RU004190"/>
    </source>
</evidence>